<accession>A0A8H5AY02</accession>
<feature type="region of interest" description="Disordered" evidence="4">
    <location>
        <begin position="646"/>
        <end position="679"/>
    </location>
</feature>
<feature type="compositionally biased region" description="Low complexity" evidence="4">
    <location>
        <begin position="651"/>
        <end position="664"/>
    </location>
</feature>
<dbReference type="InterPro" id="IPR050628">
    <property type="entry name" value="SNF2_RAD54_helicase_TF"/>
</dbReference>
<dbReference type="InterPro" id="IPR027417">
    <property type="entry name" value="P-loop_NTPase"/>
</dbReference>
<feature type="compositionally biased region" description="Low complexity" evidence="4">
    <location>
        <begin position="108"/>
        <end position="119"/>
    </location>
</feature>
<organism evidence="7 8">
    <name type="scientific">Psilocybe cf. subviscida</name>
    <dbReference type="NCBI Taxonomy" id="2480587"/>
    <lineage>
        <taxon>Eukaryota</taxon>
        <taxon>Fungi</taxon>
        <taxon>Dikarya</taxon>
        <taxon>Basidiomycota</taxon>
        <taxon>Agaricomycotina</taxon>
        <taxon>Agaricomycetes</taxon>
        <taxon>Agaricomycetidae</taxon>
        <taxon>Agaricales</taxon>
        <taxon>Agaricineae</taxon>
        <taxon>Strophariaceae</taxon>
        <taxon>Psilocybe</taxon>
    </lineage>
</organism>
<dbReference type="Pfam" id="PF00271">
    <property type="entry name" value="Helicase_C"/>
    <property type="match status" value="1"/>
</dbReference>
<protein>
    <submittedName>
        <fullName evidence="7">Uncharacterized protein</fullName>
    </submittedName>
</protein>
<feature type="region of interest" description="Disordered" evidence="4">
    <location>
        <begin position="722"/>
        <end position="775"/>
    </location>
</feature>
<feature type="compositionally biased region" description="Acidic residues" evidence="4">
    <location>
        <begin position="731"/>
        <end position="740"/>
    </location>
</feature>
<dbReference type="OrthoDB" id="448448at2759"/>
<feature type="compositionally biased region" description="Basic residues" evidence="4">
    <location>
        <begin position="1120"/>
        <end position="1131"/>
    </location>
</feature>
<proteinExistence type="predicted"/>
<gene>
    <name evidence="7" type="ORF">D9619_002895</name>
</gene>
<dbReference type="PANTHER" id="PTHR45626">
    <property type="entry name" value="TRANSCRIPTION TERMINATION FACTOR 2-RELATED"/>
    <property type="match status" value="1"/>
</dbReference>
<dbReference type="GO" id="GO:0008094">
    <property type="term" value="F:ATP-dependent activity, acting on DNA"/>
    <property type="evidence" value="ECO:0007669"/>
    <property type="project" value="TreeGrafter"/>
</dbReference>
<sequence length="1335" mass="146536">MVGQVLTKASSIAEYLKGSSLTDSCRLPTLSQMASSLPDSVARSNQYRESNHIDLTLDDDDDDDNGTADQYHSPRCAKRARTDTQDQDRLPPAFQAPPSVSSTMNGEMSPFASSSGNSGAFASMSNPAPSPFSQFSSFVSRPAPTSYRPQFAGPSSFALPRPSDNSNPLSSRNVLHHAASQQYASRPLPPASSPSARSHNSQVIDLTDSPSPPPSVASCHASQPPLPDELPPKTPVCIGQLTVTALIIYPVPYISPETAADEWASVRLQYDSTPSKLTGKETIHIRTPTARGPNGENISGDVFGVVEQKVADFLGPMLGKGLIRLDAKIRKASGNLPILPLQLVVYTPKGNINVVGGYLRTHNLILGTPADIHRLTNYYYFNPHHDLLNSQHHAILASNALSLPRDNSRWSTPASSTKNVEIQRSQVEELFKTLKDGDELKETEASSEVATKLYPHQKKALTFLFERERETLGVDGTSSSLWQKRFNPASQRTSWYHVVTQAEVFARPDEAKGAILADDMGLGKTITCVSLIAGTLQPSLDFANAPLDPVPSLPPPVDAPHASHFSGSVWGMPEPPENNAPMSSKAKAKAERAREKLEAEYARACRIKAKSRATLIICPLSTVSNWEDQFREHWRGEVFVVGGNGGTCGVPSTPSSSQASSSSQGTMVVDEKKDVGKTARVREGRSLRVYIYHGNARRPDPSFLADFDAVITTYATLASEYSKQNRSLASPEDDEEDGEASDQGGLDYDDRGNQVVRLPKPKKTGTKRKKTALTTANNPAEIPSALQSIHWFRVVLDEAHSIKETSTVASRACCDLVADRRLCLTGTPVQNKLDDVFALIKFLRLDPFDDKAVWTEYIGSPVKFGQEIGVARLQRIMKCITLRRTKESKAPDGKKILSLPPRRDELRTLKFDEQEQEIYNKFFTESKAEFNDLSEKNEVMKNYVGILQKILRLRQICDHFELVQGKEFGQGSNGPGCYDDIVTAICKEGLNVTRAAAIFAILRDSGTTQCVECGGELCIVSTEVNSEDADGAPMKNVRGRRAKGVASRGPTRANSPATPRPVLTRCLHLFCIECYRNCICPGWPNVAADIQRSCSACQMGLGPADACEIKPDASPDTSQKKKPAKKEKRQKGASLENFHPSTKIKALMSDLVEFSRMNRFSSNYDAEIQMFDADGSDSGVVKTVVFSQWTTMLDKIEDALESAGIRYDRLDGTMKRDDRTKAMDALKHDPGCEVLLVSLKAGGVGLNLTAAQRVYLMDPYWNPAVENQAVDRIHRLGQTRPVTTIKFIIENSIEARLLEVQKKKTELANMTLGQNFTKAELLQRRMEDLQQLFGS</sequence>
<dbReference type="Gene3D" id="3.40.50.300">
    <property type="entry name" value="P-loop containing nucleotide triphosphate hydrolases"/>
    <property type="match status" value="1"/>
</dbReference>
<feature type="compositionally biased region" description="Basic residues" evidence="4">
    <location>
        <begin position="759"/>
        <end position="771"/>
    </location>
</feature>
<feature type="domain" description="Helicase ATP-binding" evidence="5">
    <location>
        <begin position="505"/>
        <end position="846"/>
    </location>
</feature>
<dbReference type="PROSITE" id="PS51194">
    <property type="entry name" value="HELICASE_CTER"/>
    <property type="match status" value="1"/>
</dbReference>
<dbReference type="PANTHER" id="PTHR45626:SF52">
    <property type="entry name" value="SINGLE-STRANDED DNA-DEPENDENT ATPASE (EUROFUNG)"/>
    <property type="match status" value="1"/>
</dbReference>
<feature type="region of interest" description="Disordered" evidence="4">
    <location>
        <begin position="54"/>
        <end position="119"/>
    </location>
</feature>
<dbReference type="PROSITE" id="PS51192">
    <property type="entry name" value="HELICASE_ATP_BIND_1"/>
    <property type="match status" value="1"/>
</dbReference>
<keyword evidence="2" id="KW-0378">Hydrolase</keyword>
<feature type="region of interest" description="Disordered" evidence="4">
    <location>
        <begin position="1108"/>
        <end position="1136"/>
    </location>
</feature>
<name>A0A8H5AY02_9AGAR</name>
<dbReference type="GO" id="GO:0006281">
    <property type="term" value="P:DNA repair"/>
    <property type="evidence" value="ECO:0007669"/>
    <property type="project" value="TreeGrafter"/>
</dbReference>
<dbReference type="GO" id="GO:0005524">
    <property type="term" value="F:ATP binding"/>
    <property type="evidence" value="ECO:0007669"/>
    <property type="project" value="UniProtKB-KW"/>
</dbReference>
<dbReference type="Gene3D" id="3.40.50.10810">
    <property type="entry name" value="Tandem AAA-ATPase domain"/>
    <property type="match status" value="2"/>
</dbReference>
<evidence type="ECO:0000313" key="8">
    <source>
        <dbReference type="Proteomes" id="UP000567179"/>
    </source>
</evidence>
<dbReference type="CDD" id="cd18793">
    <property type="entry name" value="SF2_C_SNF"/>
    <property type="match status" value="1"/>
</dbReference>
<feature type="region of interest" description="Disordered" evidence="4">
    <location>
        <begin position="1030"/>
        <end position="1057"/>
    </location>
</feature>
<evidence type="ECO:0000256" key="2">
    <source>
        <dbReference type="ARBA" id="ARBA00022801"/>
    </source>
</evidence>
<feature type="compositionally biased region" description="Basic and acidic residues" evidence="4">
    <location>
        <begin position="669"/>
        <end position="679"/>
    </location>
</feature>
<feature type="domain" description="Helicase C-terminal" evidence="6">
    <location>
        <begin position="1175"/>
        <end position="1330"/>
    </location>
</feature>
<dbReference type="SMART" id="SM00490">
    <property type="entry name" value="HELICc"/>
    <property type="match status" value="1"/>
</dbReference>
<dbReference type="GO" id="GO:0016787">
    <property type="term" value="F:hydrolase activity"/>
    <property type="evidence" value="ECO:0007669"/>
    <property type="project" value="UniProtKB-KW"/>
</dbReference>
<feature type="compositionally biased region" description="Acidic residues" evidence="4">
    <location>
        <begin position="56"/>
        <end position="66"/>
    </location>
</feature>
<evidence type="ECO:0000256" key="4">
    <source>
        <dbReference type="SAM" id="MobiDB-lite"/>
    </source>
</evidence>
<evidence type="ECO:0000259" key="6">
    <source>
        <dbReference type="PROSITE" id="PS51194"/>
    </source>
</evidence>
<reference evidence="7 8" key="1">
    <citation type="journal article" date="2020" name="ISME J.">
        <title>Uncovering the hidden diversity of litter-decomposition mechanisms in mushroom-forming fungi.</title>
        <authorList>
            <person name="Floudas D."/>
            <person name="Bentzer J."/>
            <person name="Ahren D."/>
            <person name="Johansson T."/>
            <person name="Persson P."/>
            <person name="Tunlid A."/>
        </authorList>
    </citation>
    <scope>NUCLEOTIDE SEQUENCE [LARGE SCALE GENOMIC DNA]</scope>
    <source>
        <strain evidence="7 8">CBS 101986</strain>
    </source>
</reference>
<evidence type="ECO:0000256" key="1">
    <source>
        <dbReference type="ARBA" id="ARBA00022741"/>
    </source>
</evidence>
<evidence type="ECO:0000313" key="7">
    <source>
        <dbReference type="EMBL" id="KAF5313011.1"/>
    </source>
</evidence>
<dbReference type="InterPro" id="IPR038718">
    <property type="entry name" value="SNF2-like_sf"/>
</dbReference>
<keyword evidence="8" id="KW-1185">Reference proteome</keyword>
<feature type="compositionally biased region" description="Basic and acidic residues" evidence="4">
    <location>
        <begin position="80"/>
        <end position="89"/>
    </location>
</feature>
<dbReference type="InterPro" id="IPR049730">
    <property type="entry name" value="SNF2/RAD54-like_C"/>
</dbReference>
<evidence type="ECO:0000256" key="3">
    <source>
        <dbReference type="ARBA" id="ARBA00022840"/>
    </source>
</evidence>
<dbReference type="SMART" id="SM00487">
    <property type="entry name" value="DEXDc"/>
    <property type="match status" value="1"/>
</dbReference>
<feature type="region of interest" description="Disordered" evidence="4">
    <location>
        <begin position="143"/>
        <end position="231"/>
    </location>
</feature>
<dbReference type="CDD" id="cd18008">
    <property type="entry name" value="DEXDc_SHPRH-like"/>
    <property type="match status" value="1"/>
</dbReference>
<dbReference type="InterPro" id="IPR014001">
    <property type="entry name" value="Helicase_ATP-bd"/>
</dbReference>
<dbReference type="InterPro" id="IPR001650">
    <property type="entry name" value="Helicase_C-like"/>
</dbReference>
<dbReference type="SUPFAM" id="SSF52540">
    <property type="entry name" value="P-loop containing nucleoside triphosphate hydrolases"/>
    <property type="match status" value="2"/>
</dbReference>
<feature type="compositionally biased region" description="Polar residues" evidence="4">
    <location>
        <begin position="163"/>
        <end position="183"/>
    </location>
</feature>
<keyword evidence="1" id="KW-0547">Nucleotide-binding</keyword>
<dbReference type="InterPro" id="IPR000330">
    <property type="entry name" value="SNF2_N"/>
</dbReference>
<keyword evidence="3" id="KW-0067">ATP-binding</keyword>
<comment type="caution">
    <text evidence="7">The sequence shown here is derived from an EMBL/GenBank/DDBJ whole genome shotgun (WGS) entry which is preliminary data.</text>
</comment>
<evidence type="ECO:0000259" key="5">
    <source>
        <dbReference type="PROSITE" id="PS51192"/>
    </source>
</evidence>
<dbReference type="EMBL" id="JAACJJ010000056">
    <property type="protein sequence ID" value="KAF5313011.1"/>
    <property type="molecule type" value="Genomic_DNA"/>
</dbReference>
<dbReference type="GO" id="GO:0005634">
    <property type="term" value="C:nucleus"/>
    <property type="evidence" value="ECO:0007669"/>
    <property type="project" value="TreeGrafter"/>
</dbReference>
<dbReference type="Proteomes" id="UP000567179">
    <property type="component" value="Unassembled WGS sequence"/>
</dbReference>
<dbReference type="Pfam" id="PF00176">
    <property type="entry name" value="SNF2-rel_dom"/>
    <property type="match status" value="2"/>
</dbReference>